<dbReference type="HOGENOM" id="CLU_089008_0_0_1"/>
<dbReference type="PANTHER" id="PTHR35519">
    <property type="entry name" value="MEMBRANE PROTEINS"/>
    <property type="match status" value="1"/>
</dbReference>
<gene>
    <name evidence="3" type="primary">TBLA0A03370</name>
    <name evidence="3" type="ORF">TBLA_0A03370</name>
</gene>
<dbReference type="Proteomes" id="UP000002866">
    <property type="component" value="Chromosome 1"/>
</dbReference>
<protein>
    <recommendedName>
        <fullName evidence="5">PH domain-containing protein</fullName>
    </recommendedName>
</protein>
<feature type="transmembrane region" description="Helical" evidence="2">
    <location>
        <begin position="126"/>
        <end position="150"/>
    </location>
</feature>
<dbReference type="Pfam" id="PF13430">
    <property type="entry name" value="DUF4112"/>
    <property type="match status" value="1"/>
</dbReference>
<dbReference type="InterPro" id="IPR025187">
    <property type="entry name" value="DUF4112"/>
</dbReference>
<keyword evidence="2" id="KW-1133">Transmembrane helix</keyword>
<dbReference type="OrthoDB" id="2103474at2759"/>
<evidence type="ECO:0000256" key="2">
    <source>
        <dbReference type="SAM" id="Phobius"/>
    </source>
</evidence>
<sequence>MSMFVKNAAASYLGEFNGGRNPFTEEYEVQEKSRLHGTVRAVIKSRDKPIPEYIPSEIQHMIKSVRKKAYRRELMFRVSGIKFGWLNVLQLLPVVGGLIGLYFQYSLILEIQEVIGKIPADLKAKFSFNIIVDFLLNLIPIIGDFLSALYKPNCRNVMALEAHLDNQYRPGKSEGFFSSLTHHSKKTEDYPPSSVDTKVDILSGANTINSSAFKPSEPPVYSPTDPASSDSTRIPTSGLSARAAGSPAHINTNTRKPTSSK</sequence>
<dbReference type="GeneID" id="14492832"/>
<evidence type="ECO:0000313" key="4">
    <source>
        <dbReference type="Proteomes" id="UP000002866"/>
    </source>
</evidence>
<proteinExistence type="predicted"/>
<dbReference type="AlphaFoldDB" id="I2GVI5"/>
<evidence type="ECO:0000256" key="1">
    <source>
        <dbReference type="SAM" id="MobiDB-lite"/>
    </source>
</evidence>
<dbReference type="EMBL" id="HE806316">
    <property type="protein sequence ID" value="CCH58137.1"/>
    <property type="molecule type" value="Genomic_DNA"/>
</dbReference>
<accession>I2GVI5</accession>
<feature type="compositionally biased region" description="Polar residues" evidence="1">
    <location>
        <begin position="249"/>
        <end position="261"/>
    </location>
</feature>
<dbReference type="RefSeq" id="XP_004177656.1">
    <property type="nucleotide sequence ID" value="XM_004177608.1"/>
</dbReference>
<feature type="transmembrane region" description="Helical" evidence="2">
    <location>
        <begin position="83"/>
        <end position="105"/>
    </location>
</feature>
<feature type="compositionally biased region" description="Polar residues" evidence="1">
    <location>
        <begin position="225"/>
        <end position="239"/>
    </location>
</feature>
<evidence type="ECO:0000313" key="3">
    <source>
        <dbReference type="EMBL" id="CCH58137.1"/>
    </source>
</evidence>
<evidence type="ECO:0008006" key="5">
    <source>
        <dbReference type="Google" id="ProtNLM"/>
    </source>
</evidence>
<keyword evidence="4" id="KW-1185">Reference proteome</keyword>
<name>I2GVI5_HENB6</name>
<dbReference type="KEGG" id="tbl:TBLA_0A03370"/>
<feature type="region of interest" description="Disordered" evidence="1">
    <location>
        <begin position="209"/>
        <end position="261"/>
    </location>
</feature>
<keyword evidence="2" id="KW-0472">Membrane</keyword>
<reference evidence="3 4" key="1">
    <citation type="journal article" date="2011" name="Proc. Natl. Acad. Sci. U.S.A.">
        <title>Evolutionary erosion of yeast sex chromosomes by mating-type switching accidents.</title>
        <authorList>
            <person name="Gordon J.L."/>
            <person name="Armisen D."/>
            <person name="Proux-Wera E."/>
            <person name="Oheigeartaigh S.S."/>
            <person name="Byrne K.P."/>
            <person name="Wolfe K.H."/>
        </authorList>
    </citation>
    <scope>NUCLEOTIDE SEQUENCE [LARGE SCALE GENOMIC DNA]</scope>
    <source>
        <strain evidence="4">ATCC 34711 / CBS 6284 / DSM 70876 / NBRC 10599 / NRRL Y-10934 / UCD 77-7</strain>
    </source>
</reference>
<organism evidence="3 4">
    <name type="scientific">Henningerozyma blattae (strain ATCC 34711 / CBS 6284 / DSM 70876 / NBRC 10599 / NRRL Y-10934 / UCD 77-7)</name>
    <name type="common">Yeast</name>
    <name type="synonym">Tetrapisispora blattae</name>
    <dbReference type="NCBI Taxonomy" id="1071380"/>
    <lineage>
        <taxon>Eukaryota</taxon>
        <taxon>Fungi</taxon>
        <taxon>Dikarya</taxon>
        <taxon>Ascomycota</taxon>
        <taxon>Saccharomycotina</taxon>
        <taxon>Saccharomycetes</taxon>
        <taxon>Saccharomycetales</taxon>
        <taxon>Saccharomycetaceae</taxon>
        <taxon>Henningerozyma</taxon>
    </lineage>
</organism>
<dbReference type="PANTHER" id="PTHR35519:SF2">
    <property type="entry name" value="PH DOMAIN PROTEIN"/>
    <property type="match status" value="1"/>
</dbReference>
<dbReference type="InParanoid" id="I2GVI5"/>
<dbReference type="eggNOG" id="ENOG502S45T">
    <property type="taxonomic scope" value="Eukaryota"/>
</dbReference>
<keyword evidence="2" id="KW-0812">Transmembrane</keyword>